<sequence length="53" mass="5597">MGGRHPWQIGDALALPAVLSGSCSRFWQERGGSTSTAASSPFAEEYIREGSAL</sequence>
<accession>A0ABS2KU66</accession>
<proteinExistence type="predicted"/>
<gene>
    <name evidence="1" type="ORF">JOE42_002229</name>
</gene>
<comment type="caution">
    <text evidence="1">The sequence shown here is derived from an EMBL/GenBank/DDBJ whole genome shotgun (WGS) entry which is preliminary data.</text>
</comment>
<dbReference type="Proteomes" id="UP000703038">
    <property type="component" value="Unassembled WGS sequence"/>
</dbReference>
<reference evidence="1 2" key="1">
    <citation type="submission" date="2021-01" db="EMBL/GenBank/DDBJ databases">
        <title>Genomics of switchgrass bacterial isolates.</title>
        <authorList>
            <person name="Shade A."/>
        </authorList>
    </citation>
    <scope>NUCLEOTIDE SEQUENCE [LARGE SCALE GENOMIC DNA]</scope>
    <source>
        <strain evidence="1 2">PvP111</strain>
    </source>
</reference>
<dbReference type="PROSITE" id="PS51257">
    <property type="entry name" value="PROKAR_LIPOPROTEIN"/>
    <property type="match status" value="1"/>
</dbReference>
<dbReference type="RefSeq" id="WP_204868537.1">
    <property type="nucleotide sequence ID" value="NZ_JAFBBK010000001.1"/>
</dbReference>
<name>A0ABS2KU66_9NOCA</name>
<evidence type="ECO:0000313" key="1">
    <source>
        <dbReference type="EMBL" id="MBM7415496.1"/>
    </source>
</evidence>
<keyword evidence="2" id="KW-1185">Reference proteome</keyword>
<protein>
    <submittedName>
        <fullName evidence="1">Uncharacterized protein</fullName>
    </submittedName>
</protein>
<organism evidence="1 2">
    <name type="scientific">Rhodococcoides corynebacterioides</name>
    <dbReference type="NCBI Taxonomy" id="53972"/>
    <lineage>
        <taxon>Bacteria</taxon>
        <taxon>Bacillati</taxon>
        <taxon>Actinomycetota</taxon>
        <taxon>Actinomycetes</taxon>
        <taxon>Mycobacteriales</taxon>
        <taxon>Nocardiaceae</taxon>
        <taxon>Rhodococcoides</taxon>
    </lineage>
</organism>
<evidence type="ECO:0000313" key="2">
    <source>
        <dbReference type="Proteomes" id="UP000703038"/>
    </source>
</evidence>
<dbReference type="EMBL" id="JAFBBK010000001">
    <property type="protein sequence ID" value="MBM7415496.1"/>
    <property type="molecule type" value="Genomic_DNA"/>
</dbReference>